<comment type="similarity">
    <text evidence="4 18">Belongs to the WD repeat coronin family.</text>
</comment>
<keyword evidence="13" id="KW-0472">Membrane</keyword>
<dbReference type="FunCoup" id="L5KHA8">
    <property type="interactions" value="1187"/>
</dbReference>
<evidence type="ECO:0000256" key="11">
    <source>
        <dbReference type="ARBA" id="ARBA00023010"/>
    </source>
</evidence>
<dbReference type="Pfam" id="PF00400">
    <property type="entry name" value="WD40"/>
    <property type="match status" value="3"/>
</dbReference>
<dbReference type="GO" id="GO:0003779">
    <property type="term" value="F:actin binding"/>
    <property type="evidence" value="ECO:0007669"/>
    <property type="project" value="UniProtKB-KW"/>
</dbReference>
<dbReference type="STRING" id="9402.L5KHA8"/>
<reference evidence="22" key="1">
    <citation type="journal article" date="2013" name="Science">
        <title>Comparative analysis of bat genomes provides insight into the evolution of flight and immunity.</title>
        <authorList>
            <person name="Zhang G."/>
            <person name="Cowled C."/>
            <person name="Shi Z."/>
            <person name="Huang Z."/>
            <person name="Bishop-Lilly K.A."/>
            <person name="Fang X."/>
            <person name="Wynne J.W."/>
            <person name="Xiong Z."/>
            <person name="Baker M.L."/>
            <person name="Zhao W."/>
            <person name="Tachedjian M."/>
            <person name="Zhu Y."/>
            <person name="Zhou P."/>
            <person name="Jiang X."/>
            <person name="Ng J."/>
            <person name="Yang L."/>
            <person name="Wu L."/>
            <person name="Xiao J."/>
            <person name="Feng Y."/>
            <person name="Chen Y."/>
            <person name="Sun X."/>
            <person name="Zhang Y."/>
            <person name="Marsh G.A."/>
            <person name="Crameri G."/>
            <person name="Broder C.C."/>
            <person name="Frey K.G."/>
            <person name="Wang L.F."/>
            <person name="Wang J."/>
        </authorList>
    </citation>
    <scope>NUCLEOTIDE SEQUENCE [LARGE SCALE GENOMIC DNA]</scope>
</reference>
<dbReference type="EMBL" id="KB030715">
    <property type="protein sequence ID" value="ELK10712.1"/>
    <property type="molecule type" value="Genomic_DNA"/>
</dbReference>
<dbReference type="SMART" id="SM00320">
    <property type="entry name" value="WD40"/>
    <property type="match status" value="3"/>
</dbReference>
<comment type="similarity">
    <text evidence="3">Belongs to the TIM16/PAM16 family.</text>
</comment>
<evidence type="ECO:0000256" key="6">
    <source>
        <dbReference type="ARBA" id="ARBA00022490"/>
    </source>
</evidence>
<keyword evidence="10" id="KW-0653">Protein transport</keyword>
<evidence type="ECO:0000256" key="2">
    <source>
        <dbReference type="ARBA" id="ARBA00004637"/>
    </source>
</evidence>
<evidence type="ECO:0000256" key="1">
    <source>
        <dbReference type="ARBA" id="ARBA00004496"/>
    </source>
</evidence>
<protein>
    <recommendedName>
        <fullName evidence="18">Coronin</fullName>
    </recommendedName>
</protein>
<evidence type="ECO:0000313" key="21">
    <source>
        <dbReference type="EMBL" id="ELK10712.1"/>
    </source>
</evidence>
<feature type="region of interest" description="Disordered" evidence="19">
    <location>
        <begin position="594"/>
        <end position="614"/>
    </location>
</feature>
<dbReference type="Pfam" id="PF08953">
    <property type="entry name" value="DUF1899"/>
    <property type="match status" value="1"/>
</dbReference>
<dbReference type="GO" id="GO:0001405">
    <property type="term" value="C:PAM complex, Tim23 associated import motor"/>
    <property type="evidence" value="ECO:0007669"/>
    <property type="project" value="UniProtKB-ARBA"/>
</dbReference>
<dbReference type="GO" id="GO:0015031">
    <property type="term" value="P:protein transport"/>
    <property type="evidence" value="ECO:0007669"/>
    <property type="project" value="UniProtKB-KW"/>
</dbReference>
<dbReference type="SUPFAM" id="SSF50978">
    <property type="entry name" value="WD40 repeat-like"/>
    <property type="match status" value="1"/>
</dbReference>
<evidence type="ECO:0000256" key="14">
    <source>
        <dbReference type="ARBA" id="ARBA00023203"/>
    </source>
</evidence>
<dbReference type="PROSITE" id="PS50294">
    <property type="entry name" value="WD_REPEATS_REGION"/>
    <property type="match status" value="2"/>
</dbReference>
<evidence type="ECO:0000256" key="8">
    <source>
        <dbReference type="ARBA" id="ARBA00022737"/>
    </source>
</evidence>
<evidence type="ECO:0000256" key="13">
    <source>
        <dbReference type="ARBA" id="ARBA00023136"/>
    </source>
</evidence>
<keyword evidence="11" id="KW-0811">Translocation</keyword>
<dbReference type="InterPro" id="IPR001680">
    <property type="entry name" value="WD40_rpt"/>
</dbReference>
<feature type="region of interest" description="Disordered" evidence="19">
    <location>
        <begin position="136"/>
        <end position="199"/>
    </location>
</feature>
<evidence type="ECO:0000256" key="9">
    <source>
        <dbReference type="ARBA" id="ARBA00022792"/>
    </source>
</evidence>
<dbReference type="SMART" id="SM01166">
    <property type="entry name" value="DUF1899"/>
    <property type="match status" value="1"/>
</dbReference>
<dbReference type="Gene3D" id="1.10.287.110">
    <property type="entry name" value="DnaJ domain"/>
    <property type="match status" value="1"/>
</dbReference>
<feature type="repeat" description="WD" evidence="17">
    <location>
        <begin position="324"/>
        <end position="366"/>
    </location>
</feature>
<evidence type="ECO:0000256" key="17">
    <source>
        <dbReference type="PROSITE-ProRule" id="PRU00221"/>
    </source>
</evidence>
<comment type="subcellular location">
    <subcellularLocation>
        <location evidence="1">Cytoplasm</location>
    </subcellularLocation>
    <subcellularLocation>
        <location evidence="2">Mitochondrion inner membrane</location>
        <topology evidence="2">Peripheral membrane protein</topology>
    </subcellularLocation>
</comment>
<evidence type="ECO:0000256" key="15">
    <source>
        <dbReference type="ARBA" id="ARBA00024838"/>
    </source>
</evidence>
<dbReference type="Gene3D" id="2.130.10.10">
    <property type="entry name" value="YVTN repeat-like/Quinoprotein amine dehydrogenase"/>
    <property type="match status" value="2"/>
</dbReference>
<evidence type="ECO:0000256" key="7">
    <source>
        <dbReference type="ARBA" id="ARBA00022574"/>
    </source>
</evidence>
<keyword evidence="7 17" id="KW-0853">WD repeat</keyword>
<accession>L5KHA8</accession>
<dbReference type="Pfam" id="PF16300">
    <property type="entry name" value="WD40_4"/>
    <property type="match status" value="2"/>
</dbReference>
<keyword evidence="5" id="KW-0813">Transport</keyword>
<dbReference type="InterPro" id="IPR019775">
    <property type="entry name" value="WD40_repeat_CS"/>
</dbReference>
<feature type="compositionally biased region" description="Low complexity" evidence="19">
    <location>
        <begin position="163"/>
        <end position="193"/>
    </location>
</feature>
<dbReference type="FunFam" id="1.10.287.110:FF:000006">
    <property type="entry name" value="Import inner membrane translocase subunit TIM16"/>
    <property type="match status" value="1"/>
</dbReference>
<dbReference type="InterPro" id="IPR015505">
    <property type="entry name" value="Coronin"/>
</dbReference>
<dbReference type="GO" id="GO:0030036">
    <property type="term" value="P:actin cytoskeleton organization"/>
    <property type="evidence" value="ECO:0007669"/>
    <property type="project" value="UniProtKB-ARBA"/>
</dbReference>
<gene>
    <name evidence="21" type="ORF">PAL_GLEAN10011611</name>
</gene>
<keyword evidence="9" id="KW-0999">Mitochondrion inner membrane</keyword>
<dbReference type="InParanoid" id="L5KHA8"/>
<feature type="domain" description="DUF1899" evidence="20">
    <location>
        <begin position="200"/>
        <end position="265"/>
    </location>
</feature>
<keyword evidence="8 18" id="KW-0677">Repeat</keyword>
<keyword evidence="6" id="KW-0963">Cytoplasm</keyword>
<organism evidence="21 22">
    <name type="scientific">Pteropus alecto</name>
    <name type="common">Black flying fox</name>
    <dbReference type="NCBI Taxonomy" id="9402"/>
    <lineage>
        <taxon>Eukaryota</taxon>
        <taxon>Metazoa</taxon>
        <taxon>Chordata</taxon>
        <taxon>Craniata</taxon>
        <taxon>Vertebrata</taxon>
        <taxon>Euteleostomi</taxon>
        <taxon>Mammalia</taxon>
        <taxon>Eutheria</taxon>
        <taxon>Laurasiatheria</taxon>
        <taxon>Chiroptera</taxon>
        <taxon>Yinpterochiroptera</taxon>
        <taxon>Pteropodoidea</taxon>
        <taxon>Pteropodidae</taxon>
        <taxon>Pteropodinae</taxon>
        <taxon>Pteropus</taxon>
    </lineage>
</organism>
<keyword evidence="12" id="KW-0496">Mitochondrion</keyword>
<dbReference type="Proteomes" id="UP000010552">
    <property type="component" value="Unassembled WGS sequence"/>
</dbReference>
<evidence type="ECO:0000256" key="10">
    <source>
        <dbReference type="ARBA" id="ARBA00022927"/>
    </source>
</evidence>
<evidence type="ECO:0000256" key="3">
    <source>
        <dbReference type="ARBA" id="ARBA00008817"/>
    </source>
</evidence>
<dbReference type="InterPro" id="IPR015048">
    <property type="entry name" value="DUF1899"/>
</dbReference>
<dbReference type="eggNOG" id="KOG1445">
    <property type="taxonomic scope" value="Eukaryota"/>
</dbReference>
<feature type="repeat" description="WD" evidence="17">
    <location>
        <begin position="367"/>
        <end position="408"/>
    </location>
</feature>
<feature type="compositionally biased region" description="Low complexity" evidence="19">
    <location>
        <begin position="600"/>
        <end position="614"/>
    </location>
</feature>
<dbReference type="FunFam" id="2.130.10.10:FF:000076">
    <property type="entry name" value="Coronin"/>
    <property type="match status" value="1"/>
</dbReference>
<dbReference type="SMART" id="SM01167">
    <property type="entry name" value="DUF1900"/>
    <property type="match status" value="2"/>
</dbReference>
<dbReference type="PROSITE" id="PS00678">
    <property type="entry name" value="WD_REPEATS_1"/>
    <property type="match status" value="1"/>
</dbReference>
<dbReference type="PANTHER" id="PTHR10856:SF20">
    <property type="entry name" value="CORONIN-7"/>
    <property type="match status" value="1"/>
</dbReference>
<comment type="function">
    <text evidence="15">F-actin regulator involved in anterograde Golgi to endosome transport: upon ubiquitination via 'Lys-33'-linked ubiquitin chains by the BCR(KLHL20) E3 ubiquitin ligase complex, interacts with EPS15 and localizes to the trans-Golgi network, where it promotes actin polymerization, thereby facilitating post-Golgi trafficking. May play a role in the maintenance of the Golgi apparatus morphology.</text>
</comment>
<dbReference type="InterPro" id="IPR036322">
    <property type="entry name" value="WD40_repeat_dom_sf"/>
</dbReference>
<evidence type="ECO:0000256" key="12">
    <source>
        <dbReference type="ARBA" id="ARBA00023128"/>
    </source>
</evidence>
<evidence type="ECO:0000259" key="20">
    <source>
        <dbReference type="SMART" id="SM01166"/>
    </source>
</evidence>
<sequence length="900" mass="98210">MPLLDPDSRLLVLAGKGESQLYCYEVVPQQQALSPVTQCLLESVLRGSALVPRRALAVMGCEVFRVLQLSDTAIVPISFHVPRKAVEFHEDLFPDTAGCVPASEPHAWWAGSNQQVQRVSLNPAYWPHPSFTSCLVPPAEPSSDSAQPVEPPVVDEDPSEGFSSPPSSLISPSTPSSLGPSLSSTSGIGTSPSQRSLQSLLGPSSKFRHAQGTVLHRDSHITNLKGLSLTTPGESDGFCANRLRVAVPLLSSGGQVAVLELQKPGRLPDTVLPTLQNGTAVTDLAWDPFDPHRLAVGCEDARIRLWRVPPEGLEEVLTTPEAILTGHTEKIYSLRFHPLAADLLASSSYDLTIRIWDLQAGVERLRLQGHRDQIFGLAWSPNGQQLATVCKDGHLRVYEPRSSPEPLQEGPGPEGARGARIVWVCDGYCLLVSGFDSRSERQLLLYLANTLASGPLAVLGLDVAPSTLLPSYDPDTGLVLLTGKGDTRVFLYELLPEAPFFLECNSFTSPDPHKGFILLPKTECDVLEVEFARCLRLRQTSLEPVAFRLPRVRKEFFQDDVFPDTVVSWEPALSAKAWLGGANGQLRLLSLQPPGMTPVSQAPREAPARRAPSSALYLEEKSDQQKKEELLNAMVAKLGNREDPLPQDSFEGVDEDEWGRNCSIPARSTLVLLAHQVKRRDQRRFWNWPSTAPHHALPSDPVPAAEPAPSSAHAVCVATDAPPLRVEAMRMPGAALRTRFPQLLLAFDSPAALEPGCGARNPDYSSPSRRGRAAVMAKYLAQIIVMGAQVVGRAFARALRQEFAASRAAADARGRAGHQSAAASNLSGLSLQEAQQILNISKLSPEEIQKNYEHLFKVNDKSVGGSFYLQSKVVRAKERLEEELRIQAQEDREKEQRPQT</sequence>
<comment type="function">
    <text evidence="16">Regulates ATP-dependent protein translocation into the mitochondrial matrix. Inhibits DNAJC19 stimulation of HSPA9/Mortalin ATPase activity.</text>
</comment>
<evidence type="ECO:0000256" key="4">
    <source>
        <dbReference type="ARBA" id="ARBA00009482"/>
    </source>
</evidence>
<dbReference type="InterPro" id="IPR036869">
    <property type="entry name" value="J_dom_sf"/>
</dbReference>
<keyword evidence="22" id="KW-1185">Reference proteome</keyword>
<proteinExistence type="inferred from homology"/>
<evidence type="ECO:0000256" key="19">
    <source>
        <dbReference type="SAM" id="MobiDB-lite"/>
    </source>
</evidence>
<dbReference type="Pfam" id="PF03656">
    <property type="entry name" value="Pam16"/>
    <property type="match status" value="1"/>
</dbReference>
<evidence type="ECO:0000313" key="22">
    <source>
        <dbReference type="Proteomes" id="UP000010552"/>
    </source>
</evidence>
<keyword evidence="14" id="KW-0009">Actin-binding</keyword>
<evidence type="ECO:0000256" key="16">
    <source>
        <dbReference type="ARBA" id="ARBA00058448"/>
    </source>
</evidence>
<dbReference type="InterPro" id="IPR015943">
    <property type="entry name" value="WD40/YVTN_repeat-like_dom_sf"/>
</dbReference>
<name>L5KHA8_PTEAL</name>
<evidence type="ECO:0000256" key="18">
    <source>
        <dbReference type="RuleBase" id="RU280818"/>
    </source>
</evidence>
<dbReference type="PROSITE" id="PS50082">
    <property type="entry name" value="WD_REPEATS_2"/>
    <property type="match status" value="2"/>
</dbReference>
<dbReference type="PANTHER" id="PTHR10856">
    <property type="entry name" value="CORONIN"/>
    <property type="match status" value="1"/>
</dbReference>
<dbReference type="AlphaFoldDB" id="L5KHA8"/>
<evidence type="ECO:0000256" key="5">
    <source>
        <dbReference type="ARBA" id="ARBA00022448"/>
    </source>
</evidence>